<dbReference type="AlphaFoldDB" id="A0AAW0BYV4"/>
<comment type="caution">
    <text evidence="1">The sequence shown here is derived from an EMBL/GenBank/DDBJ whole genome shotgun (WGS) entry which is preliminary data.</text>
</comment>
<keyword evidence="2" id="KW-1185">Reference proteome</keyword>
<gene>
    <name evidence="1" type="ORF">VNI00_013441</name>
</gene>
<evidence type="ECO:0000313" key="2">
    <source>
        <dbReference type="Proteomes" id="UP001383192"/>
    </source>
</evidence>
<protein>
    <submittedName>
        <fullName evidence="1">Uncharacterized protein</fullName>
    </submittedName>
</protein>
<sequence>MDLARLKRVSRFVRSLVLIYEGSVFTLHRLYGSFFPASVIERFRVLLLSTRALVSGSAVVQFLSRSTFEPSDLDVFVNHVHVLVVGTFLQEVGYRFVPLTTVVRDGVKVSEQQDPDFEVAVRAEFCHSIPNTGDVADRYELTTIGGVFNFVKDGGSKVQVVSARTEPVEAILALVMNIATATEVISFYPRTSFVYKRALYLKQFTGAVAAAKEKYEARGWESYDVLSAVEFLRRGLEVSGKIRWVGDPHCWVVLFPPLSGYRRGVDDVYAALKVTSWHLFCPDPDCTRVMKNRMENGSLLRSYVVVWNAMMAVWHHPCFRCMDEHSVLTRKGTSLADLLQGTGEEVDSVSLSESVNSSAGTQGFDSKSWVFLDSPSCFVNLGAFPGPTFTPPRSLDAAIIDFLRGYYPLADLEYRNSWLLEQLRFDFGRLRESYSGRELPPGYPTAHVVTTILQCFEDIDLTGACDDVDIVLRFDEDRSSRRVVTRLDFVVAAERMSVIERESSAWTTSEEQMRDAGLVVALIQA</sequence>
<proteinExistence type="predicted"/>
<dbReference type="EMBL" id="JAYKXP010000068">
    <property type="protein sequence ID" value="KAK7032072.1"/>
    <property type="molecule type" value="Genomic_DNA"/>
</dbReference>
<dbReference type="Proteomes" id="UP001383192">
    <property type="component" value="Unassembled WGS sequence"/>
</dbReference>
<accession>A0AAW0BYV4</accession>
<name>A0AAW0BYV4_9AGAR</name>
<evidence type="ECO:0000313" key="1">
    <source>
        <dbReference type="EMBL" id="KAK7032072.1"/>
    </source>
</evidence>
<organism evidence="1 2">
    <name type="scientific">Paramarasmius palmivorus</name>
    <dbReference type="NCBI Taxonomy" id="297713"/>
    <lineage>
        <taxon>Eukaryota</taxon>
        <taxon>Fungi</taxon>
        <taxon>Dikarya</taxon>
        <taxon>Basidiomycota</taxon>
        <taxon>Agaricomycotina</taxon>
        <taxon>Agaricomycetes</taxon>
        <taxon>Agaricomycetidae</taxon>
        <taxon>Agaricales</taxon>
        <taxon>Marasmiineae</taxon>
        <taxon>Marasmiaceae</taxon>
        <taxon>Paramarasmius</taxon>
    </lineage>
</organism>
<reference evidence="1 2" key="1">
    <citation type="submission" date="2024-01" db="EMBL/GenBank/DDBJ databases">
        <title>A draft genome for a cacao thread blight-causing isolate of Paramarasmius palmivorus.</title>
        <authorList>
            <person name="Baruah I.K."/>
            <person name="Bukari Y."/>
            <person name="Amoako-Attah I."/>
            <person name="Meinhardt L.W."/>
            <person name="Bailey B.A."/>
            <person name="Cohen S.P."/>
        </authorList>
    </citation>
    <scope>NUCLEOTIDE SEQUENCE [LARGE SCALE GENOMIC DNA]</scope>
    <source>
        <strain evidence="1 2">GH-12</strain>
    </source>
</reference>